<dbReference type="EMBL" id="PFAT01000044">
    <property type="protein sequence ID" value="PIR92108.1"/>
    <property type="molecule type" value="Genomic_DNA"/>
</dbReference>
<dbReference type="Proteomes" id="UP000228510">
    <property type="component" value="Unassembled WGS sequence"/>
</dbReference>
<evidence type="ECO:0000313" key="3">
    <source>
        <dbReference type="Proteomes" id="UP000228510"/>
    </source>
</evidence>
<sequence>MKSLKFIILIFSFAAISAAVSGCSLKFWQKPINPPVTKNGGNATATSTEEIDVSDWLTYRNEEYGFEVKYPEEWVYNEYRKGEPKQDPTLSDLLVEFYDSSDNFKFFLVVSDDQKQVVASNAQTVVTENGVVAQKIDNQTRIHFIINSDMYRITLNGVKPIQNEMINAIFLTFKLIN</sequence>
<comment type="caution">
    <text evidence="2">The sequence shown here is derived from an EMBL/GenBank/DDBJ whole genome shotgun (WGS) entry which is preliminary data.</text>
</comment>
<keyword evidence="1" id="KW-0732">Signal</keyword>
<evidence type="ECO:0008006" key="4">
    <source>
        <dbReference type="Google" id="ProtNLM"/>
    </source>
</evidence>
<evidence type="ECO:0000313" key="2">
    <source>
        <dbReference type="EMBL" id="PIR92108.1"/>
    </source>
</evidence>
<reference evidence="3" key="1">
    <citation type="submission" date="2017-09" db="EMBL/GenBank/DDBJ databases">
        <title>Depth-based differentiation of microbial function through sediment-hosted aquifers and enrichment of novel symbionts in the deep terrestrial subsurface.</title>
        <authorList>
            <person name="Probst A.J."/>
            <person name="Ladd B."/>
            <person name="Jarett J.K."/>
            <person name="Geller-Mcgrath D.E."/>
            <person name="Sieber C.M.K."/>
            <person name="Emerson J.B."/>
            <person name="Anantharaman K."/>
            <person name="Thomas B.C."/>
            <person name="Malmstrom R."/>
            <person name="Stieglmeier M."/>
            <person name="Klingl A."/>
            <person name="Woyke T."/>
            <person name="Ryan C.M."/>
            <person name="Banfield J.F."/>
        </authorList>
    </citation>
    <scope>NUCLEOTIDE SEQUENCE [LARGE SCALE GENOMIC DNA]</scope>
</reference>
<protein>
    <recommendedName>
        <fullName evidence="4">DUF4367 domain-containing protein</fullName>
    </recommendedName>
</protein>
<evidence type="ECO:0000256" key="1">
    <source>
        <dbReference type="SAM" id="SignalP"/>
    </source>
</evidence>
<dbReference type="PROSITE" id="PS51257">
    <property type="entry name" value="PROKAR_LIPOPROTEIN"/>
    <property type="match status" value="1"/>
</dbReference>
<dbReference type="AlphaFoldDB" id="A0A2H0UZ67"/>
<accession>A0A2H0UZ67</accession>
<feature type="chain" id="PRO_5013755916" description="DUF4367 domain-containing protein" evidence="1">
    <location>
        <begin position="22"/>
        <end position="177"/>
    </location>
</feature>
<organism evidence="2 3">
    <name type="scientific">Candidatus Falkowbacteria bacterium CG10_big_fil_rev_8_21_14_0_10_44_15</name>
    <dbReference type="NCBI Taxonomy" id="1974569"/>
    <lineage>
        <taxon>Bacteria</taxon>
        <taxon>Candidatus Falkowiibacteriota</taxon>
    </lineage>
</organism>
<feature type="signal peptide" evidence="1">
    <location>
        <begin position="1"/>
        <end position="21"/>
    </location>
</feature>
<gene>
    <name evidence="2" type="ORF">COU01_03540</name>
</gene>
<name>A0A2H0UZ67_9BACT</name>
<proteinExistence type="predicted"/>